<protein>
    <recommendedName>
        <fullName evidence="3">Alpha-1,3-mannosyltransferase CMT1</fullName>
    </recommendedName>
</protein>
<gene>
    <name evidence="1" type="ORF">CPAG_07952</name>
</gene>
<dbReference type="EMBL" id="DS268113">
    <property type="protein sequence ID" value="KMM71649.1"/>
    <property type="molecule type" value="Genomic_DNA"/>
</dbReference>
<reference evidence="1 2" key="1">
    <citation type="submission" date="2007-06" db="EMBL/GenBank/DDBJ databases">
        <title>The Genome Sequence of Coccidioides posadasii RMSCC_3488.</title>
        <authorList>
            <consortium name="Coccidioides Genome Resources Consortium"/>
            <consortium name="The Broad Institute Genome Sequencing Platform"/>
            <person name="Henn M.R."/>
            <person name="Sykes S."/>
            <person name="Young S."/>
            <person name="Jaffe D."/>
            <person name="Berlin A."/>
            <person name="Alvarez P."/>
            <person name="Butler J."/>
            <person name="Gnerre S."/>
            <person name="Grabherr M."/>
            <person name="Mauceli E."/>
            <person name="Brockman W."/>
            <person name="Kodira C."/>
            <person name="Alvarado L."/>
            <person name="Zeng Q."/>
            <person name="Crawford M."/>
            <person name="Antoine C."/>
            <person name="Devon K."/>
            <person name="Galgiani J."/>
            <person name="Orsborn K."/>
            <person name="Lewis M.L."/>
            <person name="Nusbaum C."/>
            <person name="Galagan J."/>
            <person name="Birren B."/>
        </authorList>
    </citation>
    <scope>NUCLEOTIDE SEQUENCE [LARGE SCALE GENOMIC DNA]</scope>
    <source>
        <strain evidence="1 2">RMSCC 3488</strain>
    </source>
</reference>
<dbReference type="AlphaFoldDB" id="A0A0J6FRJ7"/>
<dbReference type="OrthoDB" id="262547at2759"/>
<sequence>MFESVPLLSHFLKETESDEHSIDLSSSYRTDLQNSRSSTPLWSFIGLQIARFGRRCQAGFRYQNVLYIKQSPISRRSRVCCLLFKALKITLSFGILFVLVSAIEAILYPSYQNPPEHYTELHQRIVKASWSGRGNVNHEKVFIAANIINEKLIRGPWGQALMELVEILGEENVFISIYENDSGEGTSAALNGLRDALLCNSSIVTGDHIPLSQFPTVTLPNGEERTKRIAYLAEVRNRVLRPLDPSYNPGNGANGFRHTSTKFDKVLFLNDVYFSPIDAVQLLFSTNADPGGRARYRAACAVDFISPVKFYDTFVVRDAEGHSIGTPFFPWFSTAGEGQSREDVLAGKDSVPVRSCWGGMAAFDAKTFQRPQSSETHELLLPFRHDPEPFWEAAECCLIFADIEQHLGTPDPEKASGVFINPYIRAAYSRRTWEWLLFVRRYERIFNNFQRIGSAYGYPRYNPRRLHEPGQLVKQKVWVTDAQKPLKGSYQEFERLASAGGFCGERTMFVMQRDVAKANTNGGGKNWKEIQAP</sequence>
<dbReference type="Pfam" id="PF11735">
    <property type="entry name" value="CAP59_mtransfer"/>
    <property type="match status" value="1"/>
</dbReference>
<proteinExistence type="predicted"/>
<dbReference type="PANTHER" id="PTHR34144">
    <property type="entry name" value="CHROMOSOME 8, WHOLE GENOME SHOTGUN SEQUENCE"/>
    <property type="match status" value="1"/>
</dbReference>
<dbReference type="VEuPathDB" id="FungiDB:CPAG_07952"/>
<dbReference type="Proteomes" id="UP000054567">
    <property type="component" value="Unassembled WGS sequence"/>
</dbReference>
<evidence type="ECO:0008006" key="3">
    <source>
        <dbReference type="Google" id="ProtNLM"/>
    </source>
</evidence>
<evidence type="ECO:0000313" key="2">
    <source>
        <dbReference type="Proteomes" id="UP000054567"/>
    </source>
</evidence>
<name>A0A0J6FRJ7_COCPO</name>
<accession>A0A0J6FRJ7</accession>
<reference evidence="2" key="2">
    <citation type="journal article" date="2009" name="Genome Res.">
        <title>Comparative genomic analyses of the human fungal pathogens Coccidioides and their relatives.</title>
        <authorList>
            <person name="Sharpton T.J."/>
            <person name="Stajich J.E."/>
            <person name="Rounsley S.D."/>
            <person name="Gardner M.J."/>
            <person name="Wortman J.R."/>
            <person name="Jordar V.S."/>
            <person name="Maiti R."/>
            <person name="Kodira C.D."/>
            <person name="Neafsey D.E."/>
            <person name="Zeng Q."/>
            <person name="Hung C.-Y."/>
            <person name="McMahan C."/>
            <person name="Muszewska A."/>
            <person name="Grynberg M."/>
            <person name="Mandel M.A."/>
            <person name="Kellner E.M."/>
            <person name="Barker B.M."/>
            <person name="Galgiani J.N."/>
            <person name="Orbach M.J."/>
            <person name="Kirkland T.N."/>
            <person name="Cole G.T."/>
            <person name="Henn M.R."/>
            <person name="Birren B.W."/>
            <person name="Taylor J.W."/>
        </authorList>
    </citation>
    <scope>NUCLEOTIDE SEQUENCE [LARGE SCALE GENOMIC DNA]</scope>
    <source>
        <strain evidence="2">RMSCC 3488</strain>
    </source>
</reference>
<dbReference type="InterPro" id="IPR021047">
    <property type="entry name" value="Mannosyltransferase_CMT1"/>
</dbReference>
<organism evidence="1 2">
    <name type="scientific">Coccidioides posadasii RMSCC 3488</name>
    <dbReference type="NCBI Taxonomy" id="454284"/>
    <lineage>
        <taxon>Eukaryota</taxon>
        <taxon>Fungi</taxon>
        <taxon>Dikarya</taxon>
        <taxon>Ascomycota</taxon>
        <taxon>Pezizomycotina</taxon>
        <taxon>Eurotiomycetes</taxon>
        <taxon>Eurotiomycetidae</taxon>
        <taxon>Onygenales</taxon>
        <taxon>Onygenaceae</taxon>
        <taxon>Coccidioides</taxon>
    </lineage>
</organism>
<dbReference type="PANTHER" id="PTHR34144:SF8">
    <property type="entry name" value="GLYCOSYLTRANSFERASE FAMILY 69 PROTEIN"/>
    <property type="match status" value="1"/>
</dbReference>
<evidence type="ECO:0000313" key="1">
    <source>
        <dbReference type="EMBL" id="KMM71649.1"/>
    </source>
</evidence>
<reference evidence="2" key="3">
    <citation type="journal article" date="2010" name="Genome Res.">
        <title>Population genomic sequencing of Coccidioides fungi reveals recent hybridization and transposon control.</title>
        <authorList>
            <person name="Neafsey D.E."/>
            <person name="Barker B.M."/>
            <person name="Sharpton T.J."/>
            <person name="Stajich J.E."/>
            <person name="Park D.J."/>
            <person name="Whiston E."/>
            <person name="Hung C.-Y."/>
            <person name="McMahan C."/>
            <person name="White J."/>
            <person name="Sykes S."/>
            <person name="Heiman D."/>
            <person name="Young S."/>
            <person name="Zeng Q."/>
            <person name="Abouelleil A."/>
            <person name="Aftuck L."/>
            <person name="Bessette D."/>
            <person name="Brown A."/>
            <person name="FitzGerald M."/>
            <person name="Lui A."/>
            <person name="Macdonald J.P."/>
            <person name="Priest M."/>
            <person name="Orbach M.J."/>
            <person name="Galgiani J.N."/>
            <person name="Kirkland T.N."/>
            <person name="Cole G.T."/>
            <person name="Birren B.W."/>
            <person name="Henn M.R."/>
            <person name="Taylor J.W."/>
            <person name="Rounsley S.D."/>
        </authorList>
    </citation>
    <scope>NUCLEOTIDE SEQUENCE [LARGE SCALE GENOMIC DNA]</scope>
    <source>
        <strain evidence="2">RMSCC 3488</strain>
    </source>
</reference>